<feature type="repeat" description="ANK" evidence="3">
    <location>
        <begin position="529"/>
        <end position="558"/>
    </location>
</feature>
<dbReference type="Gene3D" id="1.25.40.20">
    <property type="entry name" value="Ankyrin repeat-containing domain"/>
    <property type="match status" value="3"/>
</dbReference>
<evidence type="ECO:0000256" key="3">
    <source>
        <dbReference type="PROSITE-ProRule" id="PRU00023"/>
    </source>
</evidence>
<dbReference type="SMART" id="SM00248">
    <property type="entry name" value="ANK"/>
    <property type="match status" value="8"/>
</dbReference>
<dbReference type="PROSITE" id="PS50297">
    <property type="entry name" value="ANK_REP_REGION"/>
    <property type="match status" value="8"/>
</dbReference>
<dbReference type="PANTHER" id="PTHR24203">
    <property type="entry name" value="ANKYRIN REPEAT FAMILY PROTEIN"/>
    <property type="match status" value="1"/>
</dbReference>
<dbReference type="PROSITE" id="PS50088">
    <property type="entry name" value="ANK_REPEAT"/>
    <property type="match status" value="8"/>
</dbReference>
<feature type="repeat" description="ANK" evidence="3">
    <location>
        <begin position="497"/>
        <end position="529"/>
    </location>
</feature>
<organism evidence="5 6">
    <name type="scientific">Pseudopithomyces chartarum</name>
    <dbReference type="NCBI Taxonomy" id="1892770"/>
    <lineage>
        <taxon>Eukaryota</taxon>
        <taxon>Fungi</taxon>
        <taxon>Dikarya</taxon>
        <taxon>Ascomycota</taxon>
        <taxon>Pezizomycotina</taxon>
        <taxon>Dothideomycetes</taxon>
        <taxon>Pleosporomycetidae</taxon>
        <taxon>Pleosporales</taxon>
        <taxon>Massarineae</taxon>
        <taxon>Didymosphaeriaceae</taxon>
        <taxon>Pseudopithomyces</taxon>
    </lineage>
</organism>
<accession>A0AAN6M5G9</accession>
<dbReference type="Pfam" id="PF06985">
    <property type="entry name" value="HET"/>
    <property type="match status" value="1"/>
</dbReference>
<evidence type="ECO:0000313" key="6">
    <source>
        <dbReference type="Proteomes" id="UP001280581"/>
    </source>
</evidence>
<feature type="repeat" description="ANK" evidence="3">
    <location>
        <begin position="332"/>
        <end position="364"/>
    </location>
</feature>
<feature type="domain" description="Heterokaryon incompatibility" evidence="4">
    <location>
        <begin position="25"/>
        <end position="116"/>
    </location>
</feature>
<feature type="repeat" description="ANK" evidence="3">
    <location>
        <begin position="299"/>
        <end position="331"/>
    </location>
</feature>
<dbReference type="InterPro" id="IPR010730">
    <property type="entry name" value="HET"/>
</dbReference>
<reference evidence="5 6" key="1">
    <citation type="submission" date="2021-02" db="EMBL/GenBank/DDBJ databases">
        <title>Genome assembly of Pseudopithomyces chartarum.</title>
        <authorList>
            <person name="Jauregui R."/>
            <person name="Singh J."/>
            <person name="Voisey C."/>
        </authorList>
    </citation>
    <scope>NUCLEOTIDE SEQUENCE [LARGE SCALE GENOMIC DNA]</scope>
    <source>
        <strain evidence="5 6">AGR01</strain>
    </source>
</reference>
<dbReference type="Pfam" id="PF13637">
    <property type="entry name" value="Ank_4"/>
    <property type="match status" value="1"/>
</dbReference>
<protein>
    <recommendedName>
        <fullName evidence="4">Heterokaryon incompatibility domain-containing protein</fullName>
    </recommendedName>
</protein>
<dbReference type="Proteomes" id="UP001280581">
    <property type="component" value="Unassembled WGS sequence"/>
</dbReference>
<keyword evidence="1" id="KW-0677">Repeat</keyword>
<dbReference type="InterPro" id="IPR002110">
    <property type="entry name" value="Ankyrin_rpt"/>
</dbReference>
<dbReference type="PRINTS" id="PR01415">
    <property type="entry name" value="ANKYRIN"/>
</dbReference>
<keyword evidence="6" id="KW-1185">Reference proteome</keyword>
<feature type="repeat" description="ANK" evidence="3">
    <location>
        <begin position="431"/>
        <end position="463"/>
    </location>
</feature>
<name>A0AAN6M5G9_9PLEO</name>
<dbReference type="SUPFAM" id="SSF48403">
    <property type="entry name" value="Ankyrin repeat"/>
    <property type="match status" value="1"/>
</dbReference>
<evidence type="ECO:0000256" key="1">
    <source>
        <dbReference type="ARBA" id="ARBA00022737"/>
    </source>
</evidence>
<dbReference type="EMBL" id="WVTA01000002">
    <property type="protein sequence ID" value="KAK3216138.1"/>
    <property type="molecule type" value="Genomic_DNA"/>
</dbReference>
<sequence length="558" mass="61744">MRLLRIEPDGDCSIVERLGSSIPRYAILSHTWGEDDEEFNFNDVINGTGREKPGFRKVQFCGEQAAKDKLEYFWVDTCCIDKSSSTELQEAINSMFQWYSKAEKCYVYLADVSCNGLSNVDECFRKSRWFTRGWTLQELIAPAYVEFYSSEHKRIGDKNSMAHTIHDITGISIQALQGHSLHQFSVEVRKSWAANRHTKREEDLAYSLLGIFNIYMPLIYGEGQKHAFARLERKIRKSEYLPSGVRTMETYTQKANNGEGLPAFRTEEGQFSLSERPSSFGPLNVSMSARKQTESRKSFKAAPINSAAENGHIEIVKLLLANGADITVQDAKGWTPLNSAAWGGHLEVVKLLLENGADFTVPSNDYWTPLVVAAYRGHLSVVQLLLEKGADIIASTEDGWTPLNSAARGGHLEVVKLLLEKGADMTVQDDDGWTPLNSAAREGHEEVVKLLLEKGADFTVPSNDYWTPLVIAAFKGYLSIVQLLLNKGADSTAPTEDGWTPLNSAARGGHLEIVKLLLEKGAGIMVQDGDSTPLRSAANSGHQEAVKLLLEKGADPAV</sequence>
<dbReference type="InterPro" id="IPR036770">
    <property type="entry name" value="Ankyrin_rpt-contain_sf"/>
</dbReference>
<evidence type="ECO:0000259" key="4">
    <source>
        <dbReference type="Pfam" id="PF06985"/>
    </source>
</evidence>
<feature type="repeat" description="ANK" evidence="3">
    <location>
        <begin position="398"/>
        <end position="430"/>
    </location>
</feature>
<dbReference type="AlphaFoldDB" id="A0AAN6M5G9"/>
<comment type="caution">
    <text evidence="5">The sequence shown here is derived from an EMBL/GenBank/DDBJ whole genome shotgun (WGS) entry which is preliminary data.</text>
</comment>
<evidence type="ECO:0000313" key="5">
    <source>
        <dbReference type="EMBL" id="KAK3216138.1"/>
    </source>
</evidence>
<feature type="repeat" description="ANK" evidence="3">
    <location>
        <begin position="365"/>
        <end position="397"/>
    </location>
</feature>
<feature type="repeat" description="ANK" evidence="3">
    <location>
        <begin position="464"/>
        <end position="496"/>
    </location>
</feature>
<gene>
    <name evidence="5" type="ORF">GRF29_8g2222825</name>
</gene>
<keyword evidence="2 3" id="KW-0040">ANK repeat</keyword>
<dbReference type="PANTHER" id="PTHR24203:SF45">
    <property type="entry name" value="ANKYRIN REPEAT DOMAIN 6"/>
    <property type="match status" value="1"/>
</dbReference>
<dbReference type="Pfam" id="PF12796">
    <property type="entry name" value="Ank_2"/>
    <property type="match status" value="3"/>
</dbReference>
<evidence type="ECO:0000256" key="2">
    <source>
        <dbReference type="ARBA" id="ARBA00023043"/>
    </source>
</evidence>
<proteinExistence type="predicted"/>